<dbReference type="Proteomes" id="UP000315971">
    <property type="component" value="Unassembled WGS sequence"/>
</dbReference>
<dbReference type="SUPFAM" id="SSF55486">
    <property type="entry name" value="Metalloproteases ('zincins'), catalytic domain"/>
    <property type="match status" value="1"/>
</dbReference>
<accession>A0A521DRR0</accession>
<dbReference type="EMBL" id="FXSZ01000008">
    <property type="protein sequence ID" value="SMO73560.1"/>
    <property type="molecule type" value="Genomic_DNA"/>
</dbReference>
<organism evidence="1 2">
    <name type="scientific">Solitalea koreensis</name>
    <dbReference type="NCBI Taxonomy" id="543615"/>
    <lineage>
        <taxon>Bacteria</taxon>
        <taxon>Pseudomonadati</taxon>
        <taxon>Bacteroidota</taxon>
        <taxon>Sphingobacteriia</taxon>
        <taxon>Sphingobacteriales</taxon>
        <taxon>Sphingobacteriaceae</taxon>
        <taxon>Solitalea</taxon>
    </lineage>
</organism>
<dbReference type="AlphaFoldDB" id="A0A521DRR0"/>
<protein>
    <submittedName>
        <fullName evidence="1">Uncharacterized protein</fullName>
    </submittedName>
</protein>
<name>A0A521DRR0_9SPHI</name>
<proteinExistence type="predicted"/>
<gene>
    <name evidence="1" type="ORF">SAMN06265350_10825</name>
</gene>
<sequence>MKRIFGLVFSAFLFIACGRDEGINAEISTQTVSFDTEQNSSLMFQDDESEEAMTAESRIYSIAQVIRIKPLDEKNIEVANFAPFDIENATILATIEGSTQVKLFKIKKIRAHAKQTMKYPFVNGTILFLDTKDKIVNLSLYKTTGVDPDKISFDFTGDNETILKLKKLNKLKWTIKYHDFDPNNDPNDNWEQDLTAKDIRRFSGLMLNLGIVLVSDDFKQEFLKEQIIGNDGTKVLTMAEKEKVYNDILSHERFNCGKCTNASGLGGGYTLGYAEHVLHDYITIDASFITAHEIGHCVDFNHNSNMTYPKTINGVETGFCSVMARISQKFFDKGLFVVTSKNYYKPTDFQ</sequence>
<keyword evidence="2" id="KW-1185">Reference proteome</keyword>
<reference evidence="1 2" key="1">
    <citation type="submission" date="2017-05" db="EMBL/GenBank/DDBJ databases">
        <authorList>
            <person name="Varghese N."/>
            <person name="Submissions S."/>
        </authorList>
    </citation>
    <scope>NUCLEOTIDE SEQUENCE [LARGE SCALE GENOMIC DNA]</scope>
    <source>
        <strain evidence="1 2">DSM 21342</strain>
    </source>
</reference>
<dbReference type="RefSeq" id="WP_142604325.1">
    <property type="nucleotide sequence ID" value="NZ_FXSZ01000008.1"/>
</dbReference>
<evidence type="ECO:0000313" key="1">
    <source>
        <dbReference type="EMBL" id="SMO73560.1"/>
    </source>
</evidence>
<dbReference type="PROSITE" id="PS51257">
    <property type="entry name" value="PROKAR_LIPOPROTEIN"/>
    <property type="match status" value="1"/>
</dbReference>
<dbReference type="OrthoDB" id="1184659at2"/>
<evidence type="ECO:0000313" key="2">
    <source>
        <dbReference type="Proteomes" id="UP000315971"/>
    </source>
</evidence>